<name>A0A517MI50_9BACT</name>
<accession>A0A517MI50</accession>
<organism evidence="2 3">
    <name type="scientific">Roseimaritima multifibrata</name>
    <dbReference type="NCBI Taxonomy" id="1930274"/>
    <lineage>
        <taxon>Bacteria</taxon>
        <taxon>Pseudomonadati</taxon>
        <taxon>Planctomycetota</taxon>
        <taxon>Planctomycetia</taxon>
        <taxon>Pirellulales</taxon>
        <taxon>Pirellulaceae</taxon>
        <taxon>Roseimaritima</taxon>
    </lineage>
</organism>
<dbReference type="RefSeq" id="WP_145352495.1">
    <property type="nucleotide sequence ID" value="NZ_CP036262.1"/>
</dbReference>
<dbReference type="AlphaFoldDB" id="A0A517MI50"/>
<sequence>MVEDKLRRTPPCPLRYVLAIMLCVLAGSAFESVAEEFDGYAELPVLVERILPDDYLVQTPSLKASAFRSTDGRDLILDNGLIRRVWRIEPNGACVAFDNLMTGQSMLRSVRPEARVTIDGVAYDVGGLVGQPNHAFLTPEWLDAMSTDPNAFQLIDFEIGLPEERFAWGRGRRAAPGSVWPPQGVSLRMDYALPKQGEDLVMGSEVGRDVLWEEDFASLPADWKVVSSKAHARTSFENEGKAGEIYGLQNGYCFAERALPESTEVVGCLIDPGTDVGTSWGPGMAWVFENSIVKLNLRPGDRGEHGQFELRIDGRERLASVPSFAGKDGGLNTEHAYQLRMQIDGLKLICEGAVASERAPKFVRLFEVELENSPGKPRALRVGKMDRSGNATDNSGDAEPLTRCRIQSVRVLGAADQDEVARWKIERRGKLNDQQQEQPVRISVHYELYDGIPVMSKWLTVHNQSEKILTVDRFTGEELALVEQSNWVETREGAAIPHPDYLHVETDFAFGGFNHENANRHAVHWRTDPLYTTQVNYLRQTPCLLVCEPTYGPAQRVPAGKSFEGFRVFELVYDDANRERRGLALRRMYRTIAPWVTENPLTHHLLANDSARVHAAIDQAAEVGFEGIILSFGSGFNMENRDPKFLAQWKAVAQYAAAKKIELGCYSLFSSRGVASPNMIVSPEGMRPTHGQCPAVTSPWGLEWIQTIQDFYAVTGFSQFENDGSYPGDIDVTPRPPLQIGIQDSRWTQWRLMSGLYRNLRGEGVYMNVPDYYYLSGANKCGMGYREVNWSLPRAHQVIHSRQNIYDGTWTKTPSMGWMFVPLSQYHGGGAAATIEPLHQHLDHYQRMMYSNFGMGVQAHYRGPRLYDTEATRDMVKGAVEWFKRYRDILESDLIHGRRADGRDLDWVLHVNPQLPQKGMLVVFNPLKKPVTKMLKVNLYYTGLTDTAMVTSNEEKTVEYNLNRNYMVEIPVNVPAEGMSWFVIE</sequence>
<gene>
    <name evidence="2" type="ORF">FF011L_32460</name>
</gene>
<evidence type="ECO:0000256" key="1">
    <source>
        <dbReference type="SAM" id="MobiDB-lite"/>
    </source>
</evidence>
<dbReference type="OrthoDB" id="9761789at2"/>
<proteinExistence type="predicted"/>
<protein>
    <recommendedName>
        <fullName evidence="4">Alpha-galactosidase</fullName>
    </recommendedName>
</protein>
<evidence type="ECO:0008006" key="4">
    <source>
        <dbReference type="Google" id="ProtNLM"/>
    </source>
</evidence>
<evidence type="ECO:0000313" key="3">
    <source>
        <dbReference type="Proteomes" id="UP000320672"/>
    </source>
</evidence>
<feature type="region of interest" description="Disordered" evidence="1">
    <location>
        <begin position="377"/>
        <end position="399"/>
    </location>
</feature>
<reference evidence="2 3" key="1">
    <citation type="submission" date="2019-02" db="EMBL/GenBank/DDBJ databases">
        <title>Deep-cultivation of Planctomycetes and their phenomic and genomic characterization uncovers novel biology.</title>
        <authorList>
            <person name="Wiegand S."/>
            <person name="Jogler M."/>
            <person name="Boedeker C."/>
            <person name="Pinto D."/>
            <person name="Vollmers J."/>
            <person name="Rivas-Marin E."/>
            <person name="Kohn T."/>
            <person name="Peeters S.H."/>
            <person name="Heuer A."/>
            <person name="Rast P."/>
            <person name="Oberbeckmann S."/>
            <person name="Bunk B."/>
            <person name="Jeske O."/>
            <person name="Meyerdierks A."/>
            <person name="Storesund J.E."/>
            <person name="Kallscheuer N."/>
            <person name="Luecker S."/>
            <person name="Lage O.M."/>
            <person name="Pohl T."/>
            <person name="Merkel B.J."/>
            <person name="Hornburger P."/>
            <person name="Mueller R.-W."/>
            <person name="Bruemmer F."/>
            <person name="Labrenz M."/>
            <person name="Spormann A.M."/>
            <person name="Op den Camp H."/>
            <person name="Overmann J."/>
            <person name="Amann R."/>
            <person name="Jetten M.S.M."/>
            <person name="Mascher T."/>
            <person name="Medema M.H."/>
            <person name="Devos D.P."/>
            <person name="Kaster A.-K."/>
            <person name="Ovreas L."/>
            <person name="Rohde M."/>
            <person name="Galperin M.Y."/>
            <person name="Jogler C."/>
        </authorList>
    </citation>
    <scope>NUCLEOTIDE SEQUENCE [LARGE SCALE GENOMIC DNA]</scope>
    <source>
        <strain evidence="2 3">FF011L</strain>
    </source>
</reference>
<dbReference type="Proteomes" id="UP000320672">
    <property type="component" value="Chromosome"/>
</dbReference>
<dbReference type="EMBL" id="CP036262">
    <property type="protein sequence ID" value="QDS94467.1"/>
    <property type="molecule type" value="Genomic_DNA"/>
</dbReference>
<evidence type="ECO:0000313" key="2">
    <source>
        <dbReference type="EMBL" id="QDS94467.1"/>
    </source>
</evidence>
<dbReference type="KEGG" id="rml:FF011L_32460"/>
<keyword evidence="3" id="KW-1185">Reference proteome</keyword>